<dbReference type="SUPFAM" id="SSF48498">
    <property type="entry name" value="Tetracyclin repressor-like, C-terminal domain"/>
    <property type="match status" value="1"/>
</dbReference>
<keyword evidence="1" id="KW-0805">Transcription regulation</keyword>
<dbReference type="Pfam" id="PF00440">
    <property type="entry name" value="TetR_N"/>
    <property type="match status" value="1"/>
</dbReference>
<dbReference type="PANTHER" id="PTHR30055">
    <property type="entry name" value="HTH-TYPE TRANSCRIPTIONAL REGULATOR RUTR"/>
    <property type="match status" value="1"/>
</dbReference>
<dbReference type="InterPro" id="IPR054129">
    <property type="entry name" value="DesT_TetR_C"/>
</dbReference>
<evidence type="ECO:0000313" key="7">
    <source>
        <dbReference type="Proteomes" id="UP001233314"/>
    </source>
</evidence>
<evidence type="ECO:0000259" key="5">
    <source>
        <dbReference type="PROSITE" id="PS50977"/>
    </source>
</evidence>
<gene>
    <name evidence="6" type="ORF">Q5722_10370</name>
</gene>
<accession>A0ABT9B592</accession>
<evidence type="ECO:0000256" key="2">
    <source>
        <dbReference type="ARBA" id="ARBA00023125"/>
    </source>
</evidence>
<name>A0ABT9B592_9ACTN</name>
<dbReference type="Gene3D" id="1.10.357.10">
    <property type="entry name" value="Tetracycline Repressor, domain 2"/>
    <property type="match status" value="1"/>
</dbReference>
<evidence type="ECO:0000256" key="4">
    <source>
        <dbReference type="PROSITE-ProRule" id="PRU00335"/>
    </source>
</evidence>
<evidence type="ECO:0000256" key="1">
    <source>
        <dbReference type="ARBA" id="ARBA00023015"/>
    </source>
</evidence>
<protein>
    <submittedName>
        <fullName evidence="6">TetR/AcrR family transcriptional regulator</fullName>
    </submittedName>
</protein>
<dbReference type="InterPro" id="IPR009057">
    <property type="entry name" value="Homeodomain-like_sf"/>
</dbReference>
<dbReference type="PRINTS" id="PR00455">
    <property type="entry name" value="HTHTETR"/>
</dbReference>
<feature type="DNA-binding region" description="H-T-H motif" evidence="4">
    <location>
        <begin position="41"/>
        <end position="60"/>
    </location>
</feature>
<dbReference type="InterPro" id="IPR001647">
    <property type="entry name" value="HTH_TetR"/>
</dbReference>
<keyword evidence="3" id="KW-0804">Transcription</keyword>
<comment type="caution">
    <text evidence="6">The sequence shown here is derived from an EMBL/GenBank/DDBJ whole genome shotgun (WGS) entry which is preliminary data.</text>
</comment>
<dbReference type="PROSITE" id="PS01081">
    <property type="entry name" value="HTH_TETR_1"/>
    <property type="match status" value="1"/>
</dbReference>
<feature type="domain" description="HTH tetR-type" evidence="5">
    <location>
        <begin position="18"/>
        <end position="78"/>
    </location>
</feature>
<dbReference type="Proteomes" id="UP001233314">
    <property type="component" value="Unassembled WGS sequence"/>
</dbReference>
<dbReference type="PROSITE" id="PS50977">
    <property type="entry name" value="HTH_TETR_2"/>
    <property type="match status" value="1"/>
</dbReference>
<sequence length="208" mass="22824">MAEQIPAADGSRRRLSAGDRRDQIVATATDVFIERGYQGTSLEDIAARAGITRPLIYHYFRDKDTLYLEILTRARAALDAAIVDHVPSDASPEAQLRGGIEGYFHFVQEHMHLWELLFGGGTAVAGAVAEEATRQRFETSEKIALLVSAAAPDEPALRANAYAHAISGAGEALTRWWQHHPEVTLEQIVELHMDTVWRGLGPVLDSLG</sequence>
<dbReference type="InterPro" id="IPR050109">
    <property type="entry name" value="HTH-type_TetR-like_transc_reg"/>
</dbReference>
<reference evidence="6 7" key="1">
    <citation type="submission" date="2023-07" db="EMBL/GenBank/DDBJ databases">
        <title>Nocardioides sp. nov WY-20 isolated from soil.</title>
        <authorList>
            <person name="Liu B."/>
            <person name="Wan Y."/>
        </authorList>
    </citation>
    <scope>NUCLEOTIDE SEQUENCE [LARGE SCALE GENOMIC DNA]</scope>
    <source>
        <strain evidence="6 7">WY-20</strain>
    </source>
</reference>
<dbReference type="PANTHER" id="PTHR30055:SF226">
    <property type="entry name" value="HTH-TYPE TRANSCRIPTIONAL REGULATOR PKSA"/>
    <property type="match status" value="1"/>
</dbReference>
<dbReference type="SUPFAM" id="SSF46689">
    <property type="entry name" value="Homeodomain-like"/>
    <property type="match status" value="1"/>
</dbReference>
<dbReference type="RefSeq" id="WP_305028130.1">
    <property type="nucleotide sequence ID" value="NZ_JAUQTA010000001.1"/>
</dbReference>
<keyword evidence="7" id="KW-1185">Reference proteome</keyword>
<keyword evidence="2 4" id="KW-0238">DNA-binding</keyword>
<evidence type="ECO:0000256" key="3">
    <source>
        <dbReference type="ARBA" id="ARBA00023163"/>
    </source>
</evidence>
<organism evidence="6 7">
    <name type="scientific">Nocardioides jiangxiensis</name>
    <dbReference type="NCBI Taxonomy" id="3064524"/>
    <lineage>
        <taxon>Bacteria</taxon>
        <taxon>Bacillati</taxon>
        <taxon>Actinomycetota</taxon>
        <taxon>Actinomycetes</taxon>
        <taxon>Propionibacteriales</taxon>
        <taxon>Nocardioidaceae</taxon>
        <taxon>Nocardioides</taxon>
    </lineage>
</organism>
<dbReference type="InterPro" id="IPR036271">
    <property type="entry name" value="Tet_transcr_reg_TetR-rel_C_sf"/>
</dbReference>
<dbReference type="InterPro" id="IPR023772">
    <property type="entry name" value="DNA-bd_HTH_TetR-type_CS"/>
</dbReference>
<dbReference type="EMBL" id="JAUQTA010000001">
    <property type="protein sequence ID" value="MDO7868772.1"/>
    <property type="molecule type" value="Genomic_DNA"/>
</dbReference>
<dbReference type="Pfam" id="PF21943">
    <property type="entry name" value="TetR_C_46"/>
    <property type="match status" value="1"/>
</dbReference>
<proteinExistence type="predicted"/>
<evidence type="ECO:0000313" key="6">
    <source>
        <dbReference type="EMBL" id="MDO7868772.1"/>
    </source>
</evidence>